<protein>
    <submittedName>
        <fullName evidence="1">Uncharacterized protein</fullName>
    </submittedName>
</protein>
<dbReference type="Proteomes" id="UP000030152">
    <property type="component" value="Unassembled WGS sequence"/>
</dbReference>
<evidence type="ECO:0000313" key="1">
    <source>
        <dbReference type="EMBL" id="KGO85409.1"/>
    </source>
</evidence>
<accession>A0A0A2LZD9</accession>
<gene>
    <name evidence="1" type="ORF">Q765_16190</name>
</gene>
<name>A0A0A2LZD9_9FLAO</name>
<comment type="caution">
    <text evidence="1">The sequence shown here is derived from an EMBL/GenBank/DDBJ whole genome shotgun (WGS) entry which is preliminary data.</text>
</comment>
<keyword evidence="2" id="KW-1185">Reference proteome</keyword>
<evidence type="ECO:0000313" key="2">
    <source>
        <dbReference type="Proteomes" id="UP000030152"/>
    </source>
</evidence>
<dbReference type="EMBL" id="JRLX01000022">
    <property type="protein sequence ID" value="KGO85409.1"/>
    <property type="molecule type" value="Genomic_DNA"/>
</dbReference>
<organism evidence="1 2">
    <name type="scientific">Flavobacterium rivuli WB 3.3-2 = DSM 21788</name>
    <dbReference type="NCBI Taxonomy" id="1121895"/>
    <lineage>
        <taxon>Bacteria</taxon>
        <taxon>Pseudomonadati</taxon>
        <taxon>Bacteroidota</taxon>
        <taxon>Flavobacteriia</taxon>
        <taxon>Flavobacteriales</taxon>
        <taxon>Flavobacteriaceae</taxon>
        <taxon>Flavobacterium</taxon>
    </lineage>
</organism>
<reference evidence="1 2" key="1">
    <citation type="submission" date="2013-09" db="EMBL/GenBank/DDBJ databases">
        <authorList>
            <person name="Zeng Z."/>
            <person name="Chen C."/>
        </authorList>
    </citation>
    <scope>NUCLEOTIDE SEQUENCE [LARGE SCALE GENOMIC DNA]</scope>
    <source>
        <strain evidence="1 2">WB 3.3-2</strain>
    </source>
</reference>
<dbReference type="AlphaFoldDB" id="A0A0A2LZD9"/>
<proteinExistence type="predicted"/>
<sequence length="68" mass="7525">MVKLAQKKAILDISVIGSFLINTERSFLILVRINIGRSGTLDFLKVCGLSGIAIEHLILILTFLENLK</sequence>